<evidence type="ECO:0000256" key="1">
    <source>
        <dbReference type="ARBA" id="ARBA00001947"/>
    </source>
</evidence>
<accession>A0A8S4BPR4</accession>
<keyword evidence="4" id="KW-0645">Protease</keyword>
<feature type="chain" id="PRO_5035890851" evidence="11">
    <location>
        <begin position="22"/>
        <end position="259"/>
    </location>
</feature>
<keyword evidence="14" id="KW-1185">Reference proteome</keyword>
<dbReference type="FunFam" id="3.40.630.10:FF:000084">
    <property type="entry name" value="Carboxypeptidase B2"/>
    <property type="match status" value="1"/>
</dbReference>
<keyword evidence="7" id="KW-0378">Hydrolase</keyword>
<keyword evidence="9" id="KW-0482">Metalloprotease</keyword>
<dbReference type="PROSITE" id="PS52035">
    <property type="entry name" value="PEPTIDASE_M14"/>
    <property type="match status" value="1"/>
</dbReference>
<dbReference type="PANTHER" id="PTHR11705:SF19">
    <property type="entry name" value="CARBOXYPEPTIDASE O"/>
    <property type="match status" value="1"/>
</dbReference>
<comment type="similarity">
    <text evidence="2 10">Belongs to the peptidase M14 family.</text>
</comment>
<evidence type="ECO:0000256" key="3">
    <source>
        <dbReference type="ARBA" id="ARBA00022645"/>
    </source>
</evidence>
<evidence type="ECO:0000256" key="11">
    <source>
        <dbReference type="SAM" id="SignalP"/>
    </source>
</evidence>
<proteinExistence type="inferred from homology"/>
<dbReference type="GO" id="GO:0008270">
    <property type="term" value="F:zinc ion binding"/>
    <property type="evidence" value="ECO:0007669"/>
    <property type="project" value="InterPro"/>
</dbReference>
<keyword evidence="6 11" id="KW-0732">Signal</keyword>
<evidence type="ECO:0000256" key="7">
    <source>
        <dbReference type="ARBA" id="ARBA00022801"/>
    </source>
</evidence>
<evidence type="ECO:0000256" key="6">
    <source>
        <dbReference type="ARBA" id="ARBA00022729"/>
    </source>
</evidence>
<evidence type="ECO:0000256" key="4">
    <source>
        <dbReference type="ARBA" id="ARBA00022670"/>
    </source>
</evidence>
<evidence type="ECO:0000259" key="12">
    <source>
        <dbReference type="PROSITE" id="PS52035"/>
    </source>
</evidence>
<dbReference type="Pfam" id="PF00246">
    <property type="entry name" value="Peptidase_M14"/>
    <property type="match status" value="1"/>
</dbReference>
<evidence type="ECO:0000256" key="8">
    <source>
        <dbReference type="ARBA" id="ARBA00022833"/>
    </source>
</evidence>
<name>A0A8S4BPR4_9TELE</name>
<dbReference type="GO" id="GO:0004181">
    <property type="term" value="F:metallocarboxypeptidase activity"/>
    <property type="evidence" value="ECO:0007669"/>
    <property type="project" value="InterPro"/>
</dbReference>
<dbReference type="GO" id="GO:0006508">
    <property type="term" value="P:proteolysis"/>
    <property type="evidence" value="ECO:0007669"/>
    <property type="project" value="UniProtKB-KW"/>
</dbReference>
<dbReference type="Proteomes" id="UP000677803">
    <property type="component" value="Unassembled WGS sequence"/>
</dbReference>
<dbReference type="GO" id="GO:0005615">
    <property type="term" value="C:extracellular space"/>
    <property type="evidence" value="ECO:0007669"/>
    <property type="project" value="TreeGrafter"/>
</dbReference>
<reference evidence="13" key="1">
    <citation type="submission" date="2021-05" db="EMBL/GenBank/DDBJ databases">
        <authorList>
            <person name="Tigano A."/>
        </authorList>
    </citation>
    <scope>NUCLEOTIDE SEQUENCE</scope>
</reference>
<keyword evidence="8" id="KW-0862">Zinc</keyword>
<evidence type="ECO:0000256" key="9">
    <source>
        <dbReference type="ARBA" id="ARBA00023049"/>
    </source>
</evidence>
<evidence type="ECO:0000256" key="5">
    <source>
        <dbReference type="ARBA" id="ARBA00022723"/>
    </source>
</evidence>
<evidence type="ECO:0000256" key="2">
    <source>
        <dbReference type="ARBA" id="ARBA00005988"/>
    </source>
</evidence>
<dbReference type="Gene3D" id="3.40.630.10">
    <property type="entry name" value="Zn peptidases"/>
    <property type="match status" value="1"/>
</dbReference>
<feature type="active site" description="Proton donor/acceptor" evidence="10">
    <location>
        <position position="216"/>
    </location>
</feature>
<feature type="signal peptide" evidence="11">
    <location>
        <begin position="1"/>
        <end position="21"/>
    </location>
</feature>
<dbReference type="EMBL" id="CAJRST010039000">
    <property type="protein sequence ID" value="CAG6016147.1"/>
    <property type="molecule type" value="Genomic_DNA"/>
</dbReference>
<evidence type="ECO:0000313" key="13">
    <source>
        <dbReference type="EMBL" id="CAG6016147.1"/>
    </source>
</evidence>
<dbReference type="PANTHER" id="PTHR11705">
    <property type="entry name" value="PROTEASE FAMILY M14 CARBOXYPEPTIDASE A,B"/>
    <property type="match status" value="1"/>
</dbReference>
<feature type="domain" description="Peptidase M14" evidence="12">
    <location>
        <begin position="89"/>
        <end position="250"/>
    </location>
</feature>
<sequence>MLRGEGLGFVALMLTLTLGAARLERVEYDYDRYHPMEEISAWMVQMEKDHPDLREGDKPQEGEEGVGANANALAKSTLGRQSPSEGKDDTNWGTECFSVGVSSNCSSNTYCGSGAISEPEAQALTYFLGSRKEDFLCFLTIHSYGQLLLVPYGHPNFTAPNYNELMEVGLQAAEAIYRVHGRRYTVGSSPDVLYPNSGSSRDWARLQGVPLSFTFELRDNGTFGFLLPEGQIRPACEEAFSGALHILQYAHAQAFSRAV</sequence>
<dbReference type="InterPro" id="IPR000834">
    <property type="entry name" value="Peptidase_M14"/>
</dbReference>
<comment type="caution">
    <text evidence="13">The sequence shown here is derived from an EMBL/GenBank/DDBJ whole genome shotgun (WGS) entry which is preliminary data.</text>
</comment>
<dbReference type="SMART" id="SM00631">
    <property type="entry name" value="Zn_pept"/>
    <property type="match status" value="1"/>
</dbReference>
<dbReference type="OrthoDB" id="3626597at2759"/>
<gene>
    <name evidence="13" type="ORF">MMEN_LOCUS20116</name>
</gene>
<keyword evidence="3" id="KW-0121">Carboxypeptidase</keyword>
<organism evidence="13 14">
    <name type="scientific">Menidia menidia</name>
    <name type="common">Atlantic silverside</name>
    <dbReference type="NCBI Taxonomy" id="238744"/>
    <lineage>
        <taxon>Eukaryota</taxon>
        <taxon>Metazoa</taxon>
        <taxon>Chordata</taxon>
        <taxon>Craniata</taxon>
        <taxon>Vertebrata</taxon>
        <taxon>Euteleostomi</taxon>
        <taxon>Actinopterygii</taxon>
        <taxon>Neopterygii</taxon>
        <taxon>Teleostei</taxon>
        <taxon>Neoteleostei</taxon>
        <taxon>Acanthomorphata</taxon>
        <taxon>Ovalentaria</taxon>
        <taxon>Atherinomorphae</taxon>
        <taxon>Atheriniformes</taxon>
        <taxon>Atherinopsidae</taxon>
        <taxon>Menidiinae</taxon>
        <taxon>Menidia</taxon>
    </lineage>
</organism>
<protein>
    <submittedName>
        <fullName evidence="13">(Atlantic silverside) hypothetical protein</fullName>
    </submittedName>
</protein>
<keyword evidence="5" id="KW-0479">Metal-binding</keyword>
<dbReference type="SUPFAM" id="SSF53187">
    <property type="entry name" value="Zn-dependent exopeptidases"/>
    <property type="match status" value="1"/>
</dbReference>
<dbReference type="AlphaFoldDB" id="A0A8S4BPR4"/>
<evidence type="ECO:0000313" key="14">
    <source>
        <dbReference type="Proteomes" id="UP000677803"/>
    </source>
</evidence>
<evidence type="ECO:0000256" key="10">
    <source>
        <dbReference type="PROSITE-ProRule" id="PRU01379"/>
    </source>
</evidence>
<comment type="cofactor">
    <cofactor evidence="1">
        <name>Zn(2+)</name>
        <dbReference type="ChEBI" id="CHEBI:29105"/>
    </cofactor>
</comment>